<dbReference type="FunFam" id="1.10.10.10:FF:000001">
    <property type="entry name" value="LysR family transcriptional regulator"/>
    <property type="match status" value="1"/>
</dbReference>
<evidence type="ECO:0000256" key="3">
    <source>
        <dbReference type="ARBA" id="ARBA00023125"/>
    </source>
</evidence>
<dbReference type="OrthoDB" id="116299at2"/>
<dbReference type="PANTHER" id="PTHR30537:SF5">
    <property type="entry name" value="HTH-TYPE TRANSCRIPTIONAL ACTIVATOR TTDR-RELATED"/>
    <property type="match status" value="1"/>
</dbReference>
<evidence type="ECO:0000256" key="2">
    <source>
        <dbReference type="ARBA" id="ARBA00023015"/>
    </source>
</evidence>
<dbReference type="InterPro" id="IPR036388">
    <property type="entry name" value="WH-like_DNA-bd_sf"/>
</dbReference>
<dbReference type="PRINTS" id="PR00039">
    <property type="entry name" value="HTHLYSR"/>
</dbReference>
<keyword evidence="7" id="KW-1185">Reference proteome</keyword>
<dbReference type="EMBL" id="SNXS01000002">
    <property type="protein sequence ID" value="TDP72457.1"/>
    <property type="molecule type" value="Genomic_DNA"/>
</dbReference>
<evidence type="ECO:0000256" key="1">
    <source>
        <dbReference type="ARBA" id="ARBA00009437"/>
    </source>
</evidence>
<reference evidence="6 7" key="1">
    <citation type="submission" date="2019-03" db="EMBL/GenBank/DDBJ databases">
        <title>Genomic Encyclopedia of Type Strains, Phase IV (KMG-IV): sequencing the most valuable type-strain genomes for metagenomic binning, comparative biology and taxonomic classification.</title>
        <authorList>
            <person name="Goeker M."/>
        </authorList>
    </citation>
    <scope>NUCLEOTIDE SEQUENCE [LARGE SCALE GENOMIC DNA]</scope>
    <source>
        <strain evidence="6 7">DSM 16998</strain>
    </source>
</reference>
<dbReference type="CDD" id="cd08422">
    <property type="entry name" value="PBP2_CrgA_like"/>
    <property type="match status" value="1"/>
</dbReference>
<protein>
    <submittedName>
        <fullName evidence="6">DNA-binding transcriptional LysR family regulator</fullName>
    </submittedName>
</protein>
<dbReference type="SUPFAM" id="SSF46785">
    <property type="entry name" value="Winged helix' DNA-binding domain"/>
    <property type="match status" value="1"/>
</dbReference>
<dbReference type="Proteomes" id="UP000295361">
    <property type="component" value="Unassembled WGS sequence"/>
</dbReference>
<dbReference type="GO" id="GO:0003700">
    <property type="term" value="F:DNA-binding transcription factor activity"/>
    <property type="evidence" value="ECO:0007669"/>
    <property type="project" value="InterPro"/>
</dbReference>
<dbReference type="PROSITE" id="PS50931">
    <property type="entry name" value="HTH_LYSR"/>
    <property type="match status" value="1"/>
</dbReference>
<proteinExistence type="inferred from homology"/>
<gene>
    <name evidence="6" type="ORF">DES47_102202</name>
</gene>
<dbReference type="PANTHER" id="PTHR30537">
    <property type="entry name" value="HTH-TYPE TRANSCRIPTIONAL REGULATOR"/>
    <property type="match status" value="1"/>
</dbReference>
<evidence type="ECO:0000313" key="6">
    <source>
        <dbReference type="EMBL" id="TDP72457.1"/>
    </source>
</evidence>
<keyword evidence="2" id="KW-0805">Transcription regulation</keyword>
<dbReference type="Gene3D" id="1.10.10.10">
    <property type="entry name" value="Winged helix-like DNA-binding domain superfamily/Winged helix DNA-binding domain"/>
    <property type="match status" value="1"/>
</dbReference>
<feature type="domain" description="HTH lysR-type" evidence="5">
    <location>
        <begin position="1"/>
        <end position="58"/>
    </location>
</feature>
<dbReference type="InterPro" id="IPR058163">
    <property type="entry name" value="LysR-type_TF_proteobact-type"/>
</dbReference>
<comment type="caution">
    <text evidence="6">The sequence shown here is derived from an EMBL/GenBank/DDBJ whole genome shotgun (WGS) entry which is preliminary data.</text>
</comment>
<dbReference type="InParanoid" id="A0A4R6QP91"/>
<comment type="similarity">
    <text evidence="1">Belongs to the LysR transcriptional regulatory family.</text>
</comment>
<evidence type="ECO:0000259" key="5">
    <source>
        <dbReference type="PROSITE" id="PS50931"/>
    </source>
</evidence>
<name>A0A4R6QP91_9BURK</name>
<dbReference type="Pfam" id="PF00126">
    <property type="entry name" value="HTH_1"/>
    <property type="match status" value="1"/>
</dbReference>
<keyword evidence="4" id="KW-0804">Transcription</keyword>
<dbReference type="InterPro" id="IPR000847">
    <property type="entry name" value="LysR_HTH_N"/>
</dbReference>
<accession>A0A4R6QP91</accession>
<dbReference type="InterPro" id="IPR005119">
    <property type="entry name" value="LysR_subst-bd"/>
</dbReference>
<dbReference type="Pfam" id="PF03466">
    <property type="entry name" value="LysR_substrate"/>
    <property type="match status" value="1"/>
</dbReference>
<dbReference type="SUPFAM" id="SSF53850">
    <property type="entry name" value="Periplasmic binding protein-like II"/>
    <property type="match status" value="1"/>
</dbReference>
<organism evidence="6 7">
    <name type="scientific">Roseateles toxinivorans</name>
    <dbReference type="NCBI Taxonomy" id="270368"/>
    <lineage>
        <taxon>Bacteria</taxon>
        <taxon>Pseudomonadati</taxon>
        <taxon>Pseudomonadota</taxon>
        <taxon>Betaproteobacteria</taxon>
        <taxon>Burkholderiales</taxon>
        <taxon>Sphaerotilaceae</taxon>
        <taxon>Roseateles</taxon>
    </lineage>
</organism>
<dbReference type="GO" id="GO:0003677">
    <property type="term" value="F:DNA binding"/>
    <property type="evidence" value="ECO:0007669"/>
    <property type="project" value="UniProtKB-KW"/>
</dbReference>
<sequence>MEPNDLLMFAQVADAGSFTRAAERMKLPKSTVSRRIAALETELGERLLQRSTRKLLITEFGDKVLQHARQVLCEVEQTQALAQHRQVLPSGRLRVSMPADFANTALQTMLAEFVKTHPAISLELDLSARRVDLIGENFDLAIRMGDLPEDSLLTAKRLGVFRVGLYASPTFLTAHGAPTTPDDLNRLHALMLMSRTGEALPWRLQPLEGSEPGALITNPVSRTLANSPDVLMRLAQNGCGVTTLADFIVEPMINGGQLARVLPGWMAEPAVAWAVFPGRRLMPAKTRVFLDALTLTLDACPASRIDRP</sequence>
<evidence type="ECO:0000256" key="4">
    <source>
        <dbReference type="ARBA" id="ARBA00023163"/>
    </source>
</evidence>
<dbReference type="Gene3D" id="3.40.190.290">
    <property type="match status" value="1"/>
</dbReference>
<evidence type="ECO:0000313" key="7">
    <source>
        <dbReference type="Proteomes" id="UP000295361"/>
    </source>
</evidence>
<dbReference type="InterPro" id="IPR036390">
    <property type="entry name" value="WH_DNA-bd_sf"/>
</dbReference>
<dbReference type="AlphaFoldDB" id="A0A4R6QP91"/>
<keyword evidence="3 6" id="KW-0238">DNA-binding</keyword>